<dbReference type="PROSITE" id="PS51014">
    <property type="entry name" value="COBK_CBIJ"/>
    <property type="match status" value="1"/>
</dbReference>
<gene>
    <name evidence="4" type="ORF">FHS76_001534</name>
</gene>
<dbReference type="PANTHER" id="PTHR36925">
    <property type="entry name" value="COBALT-PRECORRIN-6A REDUCTASE"/>
    <property type="match status" value="1"/>
</dbReference>
<proteinExistence type="predicted"/>
<dbReference type="NCBIfam" id="NF005968">
    <property type="entry name" value="PRK08057.1-2"/>
    <property type="match status" value="1"/>
</dbReference>
<dbReference type="EC" id="1.3.1.54" evidence="4"/>
<evidence type="ECO:0000256" key="3">
    <source>
        <dbReference type="ARBA" id="ARBA00023002"/>
    </source>
</evidence>
<name>A0A7W9AW50_9HYPH</name>
<dbReference type="InterPro" id="IPR003723">
    <property type="entry name" value="Precorrin-6x_reduct"/>
</dbReference>
<dbReference type="Proteomes" id="UP000555546">
    <property type="component" value="Unassembled WGS sequence"/>
</dbReference>
<protein>
    <submittedName>
        <fullName evidence="4">Precorrin-6A/cobalt-precorrin-6A reductase</fullName>
        <ecNumber evidence="4">1.3.1.106</ecNumber>
        <ecNumber evidence="4">1.3.1.54</ecNumber>
    </submittedName>
</protein>
<organism evidence="4 5">
    <name type="scientific">Brucella daejeonensis</name>
    <dbReference type="NCBI Taxonomy" id="659015"/>
    <lineage>
        <taxon>Bacteria</taxon>
        <taxon>Pseudomonadati</taxon>
        <taxon>Pseudomonadota</taxon>
        <taxon>Alphaproteobacteria</taxon>
        <taxon>Hyphomicrobiales</taxon>
        <taxon>Brucellaceae</taxon>
        <taxon>Brucella/Ochrobactrum group</taxon>
        <taxon>Brucella</taxon>
    </lineage>
</organism>
<dbReference type="EC" id="1.3.1.106" evidence="4"/>
<keyword evidence="5" id="KW-1185">Reference proteome</keyword>
<dbReference type="NCBIfam" id="TIGR00715">
    <property type="entry name" value="precor6x_red"/>
    <property type="match status" value="1"/>
</dbReference>
<reference evidence="4 5" key="1">
    <citation type="submission" date="2020-08" db="EMBL/GenBank/DDBJ databases">
        <title>Genomic Encyclopedia of Type Strains, Phase IV (KMG-IV): sequencing the most valuable type-strain genomes for metagenomic binning, comparative biology and taxonomic classification.</title>
        <authorList>
            <person name="Goeker M."/>
        </authorList>
    </citation>
    <scope>NUCLEOTIDE SEQUENCE [LARGE SCALE GENOMIC DNA]</scope>
    <source>
        <strain evidence="4 5">DSM 26944</strain>
    </source>
</reference>
<sequence>MPASDPRVLILGGTAEASRLAAALQARSVDVVTSLAGRTANPAPVAGSVRVGGFGGVEGLSACLTAGQFGLIIDATHPYATRISRNAIEAAKVADIPLLRLERPAWQRQPGDHWIDVANETEAAAMIPRGERVFLALGRQHIAPFAECADAHFTLRMIDPPEVTLPAHCEIVLARPESRELEKRFLADRKIGLIVCRNSGGSISYGKIEAARDLFIPVLMIARPPVLAETVVATVEEAMEFARSTLCF</sequence>
<dbReference type="GO" id="GO:0009236">
    <property type="term" value="P:cobalamin biosynthetic process"/>
    <property type="evidence" value="ECO:0007669"/>
    <property type="project" value="UniProtKB-UniPathway"/>
</dbReference>
<evidence type="ECO:0000256" key="1">
    <source>
        <dbReference type="ARBA" id="ARBA00004953"/>
    </source>
</evidence>
<comment type="caution">
    <text evidence="4">The sequence shown here is derived from an EMBL/GenBank/DDBJ whole genome shotgun (WGS) entry which is preliminary data.</text>
</comment>
<evidence type="ECO:0000313" key="5">
    <source>
        <dbReference type="Proteomes" id="UP000555546"/>
    </source>
</evidence>
<comment type="pathway">
    <text evidence="1">Cofactor biosynthesis; adenosylcobalamin biosynthesis.</text>
</comment>
<dbReference type="RefSeq" id="WP_183650240.1">
    <property type="nucleotide sequence ID" value="NZ_JACIJG010000005.1"/>
</dbReference>
<evidence type="ECO:0000313" key="4">
    <source>
        <dbReference type="EMBL" id="MBB5701672.1"/>
    </source>
</evidence>
<dbReference type="GO" id="GO:0016994">
    <property type="term" value="F:precorrin-6A reductase activity"/>
    <property type="evidence" value="ECO:0007669"/>
    <property type="project" value="UniProtKB-EC"/>
</dbReference>
<dbReference type="EMBL" id="JACIJG010000005">
    <property type="protein sequence ID" value="MBB5701672.1"/>
    <property type="molecule type" value="Genomic_DNA"/>
</dbReference>
<keyword evidence="2" id="KW-0169">Cobalamin biosynthesis</keyword>
<dbReference type="AlphaFoldDB" id="A0A7W9AW50"/>
<keyword evidence="3 4" id="KW-0560">Oxidoreductase</keyword>
<dbReference type="Pfam" id="PF02571">
    <property type="entry name" value="CbiJ"/>
    <property type="match status" value="1"/>
</dbReference>
<accession>A0A7W9AW50</accession>
<dbReference type="UniPathway" id="UPA00148"/>
<dbReference type="PANTHER" id="PTHR36925:SF1">
    <property type="entry name" value="COBALT-PRECORRIN-6A REDUCTASE"/>
    <property type="match status" value="1"/>
</dbReference>
<evidence type="ECO:0000256" key="2">
    <source>
        <dbReference type="ARBA" id="ARBA00022573"/>
    </source>
</evidence>